<protein>
    <submittedName>
        <fullName evidence="8">Uncharacterized protein</fullName>
    </submittedName>
</protein>
<evidence type="ECO:0000256" key="2">
    <source>
        <dbReference type="ARBA" id="ARBA00009436"/>
    </source>
</evidence>
<keyword evidence="9" id="KW-1185">Reference proteome</keyword>
<reference evidence="9" key="1">
    <citation type="submission" date="2017-01" db="EMBL/GenBank/DDBJ databases">
        <authorList>
            <person name="Wang Y."/>
            <person name="White M."/>
            <person name="Kvist S."/>
            <person name="Moncalvo J.-M."/>
        </authorList>
    </citation>
    <scope>NUCLEOTIDE SEQUENCE [LARGE SCALE GENOMIC DNA]</scope>
    <source>
        <strain evidence="9">ID-206-W2</strain>
    </source>
</reference>
<name>A0A1R1XPR1_9FUNG</name>
<dbReference type="OrthoDB" id="286395at2759"/>
<evidence type="ECO:0000256" key="1">
    <source>
        <dbReference type="ARBA" id="ARBA00004477"/>
    </source>
</evidence>
<gene>
    <name evidence="8" type="ORF">AYI69_g7765</name>
</gene>
<comment type="similarity">
    <text evidence="2">Belongs to the EMC6 family.</text>
</comment>
<proteinExistence type="inferred from homology"/>
<sequence>MSDSEIIFKNSILGSIQKRDEWTTTELKKATFIVLLFTAIAVGSVCGILGVKGAAAIITFLLVEYVNTAIYWRKYLDININDFGTVSEFFTENIAPSVSSFLVR</sequence>
<dbReference type="GO" id="GO:0005789">
    <property type="term" value="C:endoplasmic reticulum membrane"/>
    <property type="evidence" value="ECO:0007669"/>
    <property type="project" value="UniProtKB-SubCell"/>
</dbReference>
<feature type="transmembrane region" description="Helical" evidence="7">
    <location>
        <begin position="30"/>
        <end position="63"/>
    </location>
</feature>
<dbReference type="InterPro" id="IPR029008">
    <property type="entry name" value="EMC6-like"/>
</dbReference>
<dbReference type="Proteomes" id="UP000187429">
    <property type="component" value="Unassembled WGS sequence"/>
</dbReference>
<keyword evidence="5 7" id="KW-1133">Transmembrane helix</keyword>
<evidence type="ECO:0000256" key="5">
    <source>
        <dbReference type="ARBA" id="ARBA00022989"/>
    </source>
</evidence>
<keyword evidence="3 7" id="KW-0812">Transmembrane</keyword>
<evidence type="ECO:0000313" key="8">
    <source>
        <dbReference type="EMBL" id="OMJ16627.1"/>
    </source>
</evidence>
<accession>A0A1R1XPR1</accession>
<evidence type="ECO:0000256" key="7">
    <source>
        <dbReference type="SAM" id="Phobius"/>
    </source>
</evidence>
<dbReference type="Pfam" id="PF07019">
    <property type="entry name" value="EMC6"/>
    <property type="match status" value="1"/>
</dbReference>
<organism evidence="8 9">
    <name type="scientific">Smittium culicis</name>
    <dbReference type="NCBI Taxonomy" id="133412"/>
    <lineage>
        <taxon>Eukaryota</taxon>
        <taxon>Fungi</taxon>
        <taxon>Fungi incertae sedis</taxon>
        <taxon>Zoopagomycota</taxon>
        <taxon>Kickxellomycotina</taxon>
        <taxon>Harpellomycetes</taxon>
        <taxon>Harpellales</taxon>
        <taxon>Legeriomycetaceae</taxon>
        <taxon>Smittium</taxon>
    </lineage>
</organism>
<comment type="subcellular location">
    <subcellularLocation>
        <location evidence="1">Endoplasmic reticulum membrane</location>
        <topology evidence="1">Multi-pass membrane protein</topology>
    </subcellularLocation>
</comment>
<evidence type="ECO:0000256" key="4">
    <source>
        <dbReference type="ARBA" id="ARBA00022824"/>
    </source>
</evidence>
<dbReference type="AlphaFoldDB" id="A0A1R1XPR1"/>
<evidence type="ECO:0000256" key="6">
    <source>
        <dbReference type="ARBA" id="ARBA00023136"/>
    </source>
</evidence>
<comment type="caution">
    <text evidence="8">The sequence shown here is derived from an EMBL/GenBank/DDBJ whole genome shotgun (WGS) entry which is preliminary data.</text>
</comment>
<evidence type="ECO:0000313" key="9">
    <source>
        <dbReference type="Proteomes" id="UP000187429"/>
    </source>
</evidence>
<dbReference type="EMBL" id="LSSM01003841">
    <property type="protein sequence ID" value="OMJ16627.1"/>
    <property type="molecule type" value="Genomic_DNA"/>
</dbReference>
<keyword evidence="6 7" id="KW-0472">Membrane</keyword>
<keyword evidence="4" id="KW-0256">Endoplasmic reticulum</keyword>
<evidence type="ECO:0000256" key="3">
    <source>
        <dbReference type="ARBA" id="ARBA00022692"/>
    </source>
</evidence>